<dbReference type="GO" id="GO:0005737">
    <property type="term" value="C:cytoplasm"/>
    <property type="evidence" value="ECO:0007669"/>
    <property type="project" value="UniProtKB-ARBA"/>
</dbReference>
<accession>A0A1F6FRH2</accession>
<name>A0A1F6FRH2_9BACT</name>
<keyword evidence="2 5" id="KW-0689">Ribosomal protein</keyword>
<dbReference type="PANTHER" id="PTHR11758">
    <property type="entry name" value="40S RIBOSOMAL PROTEIN S15A"/>
    <property type="match status" value="1"/>
</dbReference>
<dbReference type="FunFam" id="3.30.1490.10:FF:000001">
    <property type="entry name" value="30S ribosomal protein S8"/>
    <property type="match status" value="1"/>
</dbReference>
<dbReference type="GO" id="GO:1990904">
    <property type="term" value="C:ribonucleoprotein complex"/>
    <property type="evidence" value="ECO:0007669"/>
    <property type="project" value="UniProtKB-KW"/>
</dbReference>
<evidence type="ECO:0000256" key="6">
    <source>
        <dbReference type="RuleBase" id="RU003660"/>
    </source>
</evidence>
<dbReference type="InterPro" id="IPR035987">
    <property type="entry name" value="Ribosomal_uS8_sf"/>
</dbReference>
<keyword evidence="5" id="KW-0699">rRNA-binding</keyword>
<dbReference type="SUPFAM" id="SSF56047">
    <property type="entry name" value="Ribosomal protein S8"/>
    <property type="match status" value="1"/>
</dbReference>
<evidence type="ECO:0000256" key="2">
    <source>
        <dbReference type="ARBA" id="ARBA00022980"/>
    </source>
</evidence>
<gene>
    <name evidence="5" type="primary">rpsH</name>
    <name evidence="7" type="ORF">A2592_01295</name>
</gene>
<evidence type="ECO:0000256" key="4">
    <source>
        <dbReference type="ARBA" id="ARBA00035258"/>
    </source>
</evidence>
<dbReference type="Pfam" id="PF00410">
    <property type="entry name" value="Ribosomal_S8"/>
    <property type="match status" value="1"/>
</dbReference>
<keyword evidence="3 5" id="KW-0687">Ribonucleoprotein</keyword>
<dbReference type="HAMAP" id="MF_01302_B">
    <property type="entry name" value="Ribosomal_uS8_B"/>
    <property type="match status" value="1"/>
</dbReference>
<reference evidence="7 8" key="1">
    <citation type="journal article" date="2016" name="Nat. Commun.">
        <title>Thousands of microbial genomes shed light on interconnected biogeochemical processes in an aquifer system.</title>
        <authorList>
            <person name="Anantharaman K."/>
            <person name="Brown C.T."/>
            <person name="Hug L.A."/>
            <person name="Sharon I."/>
            <person name="Castelle C.J."/>
            <person name="Probst A.J."/>
            <person name="Thomas B.C."/>
            <person name="Singh A."/>
            <person name="Wilkins M.J."/>
            <person name="Karaoz U."/>
            <person name="Brodie E.L."/>
            <person name="Williams K.H."/>
            <person name="Hubbard S.S."/>
            <person name="Banfield J.F."/>
        </authorList>
    </citation>
    <scope>NUCLEOTIDE SEQUENCE [LARGE SCALE GENOMIC DNA]</scope>
</reference>
<dbReference type="NCBIfam" id="NF001109">
    <property type="entry name" value="PRK00136.1"/>
    <property type="match status" value="1"/>
</dbReference>
<dbReference type="AlphaFoldDB" id="A0A1F6FRH2"/>
<dbReference type="Proteomes" id="UP000179230">
    <property type="component" value="Unassembled WGS sequence"/>
</dbReference>
<dbReference type="GO" id="GO:0003735">
    <property type="term" value="F:structural constituent of ribosome"/>
    <property type="evidence" value="ECO:0007669"/>
    <property type="project" value="InterPro"/>
</dbReference>
<evidence type="ECO:0000256" key="3">
    <source>
        <dbReference type="ARBA" id="ARBA00023274"/>
    </source>
</evidence>
<proteinExistence type="inferred from homology"/>
<sequence>MVGDTIGDFIIRLKNAGAVGKKTVSVPYSKLRHAVASKLVAAGYLESAEAKGKTVQTKTLEITLKYKDGAHRISGVKRVSKPGRRLYTKVADIYPVKFGKGHLIISTPAGILTNDEARAQNMGGEQLFIIW</sequence>
<dbReference type="PROSITE" id="PS00053">
    <property type="entry name" value="RIBOSOMAL_S8"/>
    <property type="match status" value="1"/>
</dbReference>
<organism evidence="7 8">
    <name type="scientific">Candidatus Kaiserbacteria bacterium RIFOXYD1_FULL_42_15</name>
    <dbReference type="NCBI Taxonomy" id="1798532"/>
    <lineage>
        <taxon>Bacteria</taxon>
        <taxon>Candidatus Kaiseribacteriota</taxon>
    </lineage>
</organism>
<evidence type="ECO:0000256" key="5">
    <source>
        <dbReference type="HAMAP-Rule" id="MF_01302"/>
    </source>
</evidence>
<dbReference type="Gene3D" id="3.30.1490.10">
    <property type="match status" value="1"/>
</dbReference>
<comment type="similarity">
    <text evidence="1 5 6">Belongs to the universal ribosomal protein uS8 family.</text>
</comment>
<dbReference type="EMBL" id="MFMT01000020">
    <property type="protein sequence ID" value="OGG88457.1"/>
    <property type="molecule type" value="Genomic_DNA"/>
</dbReference>
<evidence type="ECO:0000313" key="7">
    <source>
        <dbReference type="EMBL" id="OGG88457.1"/>
    </source>
</evidence>
<comment type="subunit">
    <text evidence="5">Part of the 30S ribosomal subunit. Contacts proteins S5 and S12.</text>
</comment>
<evidence type="ECO:0000313" key="8">
    <source>
        <dbReference type="Proteomes" id="UP000179230"/>
    </source>
</evidence>
<dbReference type="GO" id="GO:0005840">
    <property type="term" value="C:ribosome"/>
    <property type="evidence" value="ECO:0007669"/>
    <property type="project" value="UniProtKB-KW"/>
</dbReference>
<comment type="function">
    <text evidence="5">One of the primary rRNA binding proteins, it binds directly to 16S rRNA central domain where it helps coordinate assembly of the platform of the 30S subunit.</text>
</comment>
<dbReference type="Gene3D" id="3.30.1370.30">
    <property type="match status" value="1"/>
</dbReference>
<comment type="caution">
    <text evidence="7">The sequence shown here is derived from an EMBL/GenBank/DDBJ whole genome shotgun (WGS) entry which is preliminary data.</text>
</comment>
<keyword evidence="5" id="KW-0694">RNA-binding</keyword>
<dbReference type="InterPro" id="IPR047863">
    <property type="entry name" value="Ribosomal_uS8_CS"/>
</dbReference>
<dbReference type="InterPro" id="IPR000630">
    <property type="entry name" value="Ribosomal_uS8"/>
</dbReference>
<protein>
    <recommendedName>
        <fullName evidence="4 5">Small ribosomal subunit protein uS8</fullName>
    </recommendedName>
</protein>
<dbReference type="GO" id="GO:0019843">
    <property type="term" value="F:rRNA binding"/>
    <property type="evidence" value="ECO:0007669"/>
    <property type="project" value="UniProtKB-UniRule"/>
</dbReference>
<evidence type="ECO:0000256" key="1">
    <source>
        <dbReference type="ARBA" id="ARBA00006471"/>
    </source>
</evidence>
<dbReference type="GO" id="GO:0006412">
    <property type="term" value="P:translation"/>
    <property type="evidence" value="ECO:0007669"/>
    <property type="project" value="UniProtKB-UniRule"/>
</dbReference>